<dbReference type="AlphaFoldDB" id="A0A5C4X8F2"/>
<reference evidence="2 3" key="1">
    <citation type="submission" date="2019-06" db="EMBL/GenBank/DDBJ databases">
        <title>The draft genome of Rhizobium smilacinae PTYR-5.</title>
        <authorList>
            <person name="Liu L."/>
            <person name="Li L."/>
            <person name="Zhang X."/>
        </authorList>
    </citation>
    <scope>NUCLEOTIDE SEQUENCE [LARGE SCALE GENOMIC DNA]</scope>
    <source>
        <strain evidence="2 3">PTYR-5</strain>
    </source>
</reference>
<keyword evidence="1" id="KW-0472">Membrane</keyword>
<keyword evidence="1" id="KW-1133">Transmembrane helix</keyword>
<evidence type="ECO:0000313" key="3">
    <source>
        <dbReference type="Proteomes" id="UP000311605"/>
    </source>
</evidence>
<accession>A0A5C4X8F2</accession>
<dbReference type="InterPro" id="IPR007047">
    <property type="entry name" value="Flp_Fap"/>
</dbReference>
<dbReference type="RefSeq" id="WP_139679523.1">
    <property type="nucleotide sequence ID" value="NZ_VDMN01000013.1"/>
</dbReference>
<keyword evidence="1" id="KW-0812">Transmembrane</keyword>
<protein>
    <submittedName>
        <fullName evidence="2">Flp family type IVb pilin</fullName>
    </submittedName>
</protein>
<proteinExistence type="predicted"/>
<organism evidence="2 3">
    <name type="scientific">Aliirhizobium smilacinae</name>
    <dbReference type="NCBI Taxonomy" id="1395944"/>
    <lineage>
        <taxon>Bacteria</taxon>
        <taxon>Pseudomonadati</taxon>
        <taxon>Pseudomonadota</taxon>
        <taxon>Alphaproteobacteria</taxon>
        <taxon>Hyphomicrobiales</taxon>
        <taxon>Rhizobiaceae</taxon>
        <taxon>Aliirhizobium</taxon>
    </lineage>
</organism>
<dbReference type="EMBL" id="VDMN01000013">
    <property type="protein sequence ID" value="TNM59652.1"/>
    <property type="molecule type" value="Genomic_DNA"/>
</dbReference>
<evidence type="ECO:0000313" key="2">
    <source>
        <dbReference type="EMBL" id="TNM59652.1"/>
    </source>
</evidence>
<gene>
    <name evidence="2" type="ORF">FHP24_27950</name>
</gene>
<comment type="caution">
    <text evidence="2">The sequence shown here is derived from an EMBL/GenBank/DDBJ whole genome shotgun (WGS) entry which is preliminary data.</text>
</comment>
<dbReference type="Pfam" id="PF04964">
    <property type="entry name" value="Flp_Fap"/>
    <property type="match status" value="1"/>
</dbReference>
<feature type="transmembrane region" description="Helical" evidence="1">
    <location>
        <begin position="21"/>
        <end position="38"/>
    </location>
</feature>
<evidence type="ECO:0000256" key="1">
    <source>
        <dbReference type="SAM" id="Phobius"/>
    </source>
</evidence>
<name>A0A5C4X8F2_9HYPH</name>
<sequence length="58" mass="6308">MRLFRSLLKDLSGATAVEYGLLAAVLSVTLVAALGNYYDVMNNMFFGLSNTYINAASR</sequence>
<keyword evidence="3" id="KW-1185">Reference proteome</keyword>
<dbReference type="Proteomes" id="UP000311605">
    <property type="component" value="Unassembled WGS sequence"/>
</dbReference>